<protein>
    <submittedName>
        <fullName evidence="2">Uncharacterized protein</fullName>
    </submittedName>
</protein>
<feature type="compositionally biased region" description="Low complexity" evidence="1">
    <location>
        <begin position="67"/>
        <end position="78"/>
    </location>
</feature>
<sequence>MFNSGKHFQIHGHAIHHVDGISININLNNTPRTTVRCVHDPQTYDGFNPDPDTELVDDQTGDVHWHSGSSTGNISTSNAQERNQKHRYLDAGHTHRVAHRHHHSTKTETKTERSIYPTNPHSHSKGLKIPGPPPPVPPRRHSADPILAAILRDLQTGRLTGDVIGHIHGVGLCHVPLDHRV</sequence>
<organism evidence="2 3">
    <name type="scientific">Paramarasmius palmivorus</name>
    <dbReference type="NCBI Taxonomy" id="297713"/>
    <lineage>
        <taxon>Eukaryota</taxon>
        <taxon>Fungi</taxon>
        <taxon>Dikarya</taxon>
        <taxon>Basidiomycota</taxon>
        <taxon>Agaricomycotina</taxon>
        <taxon>Agaricomycetes</taxon>
        <taxon>Agaricomycetidae</taxon>
        <taxon>Agaricales</taxon>
        <taxon>Marasmiineae</taxon>
        <taxon>Marasmiaceae</taxon>
        <taxon>Paramarasmius</taxon>
    </lineage>
</organism>
<keyword evidence="3" id="KW-1185">Reference proteome</keyword>
<feature type="compositionally biased region" description="Acidic residues" evidence="1">
    <location>
        <begin position="51"/>
        <end position="60"/>
    </location>
</feature>
<dbReference type="AlphaFoldDB" id="A0AAW0DGY5"/>
<gene>
    <name evidence="2" type="ORF">VNI00_004931</name>
</gene>
<evidence type="ECO:0000313" key="2">
    <source>
        <dbReference type="EMBL" id="KAK7050820.1"/>
    </source>
</evidence>
<dbReference type="EMBL" id="JAYKXP010000014">
    <property type="protein sequence ID" value="KAK7050820.1"/>
    <property type="molecule type" value="Genomic_DNA"/>
</dbReference>
<feature type="region of interest" description="Disordered" evidence="1">
    <location>
        <begin position="94"/>
        <end position="139"/>
    </location>
</feature>
<reference evidence="2 3" key="1">
    <citation type="submission" date="2024-01" db="EMBL/GenBank/DDBJ databases">
        <title>A draft genome for a cacao thread blight-causing isolate of Paramarasmius palmivorus.</title>
        <authorList>
            <person name="Baruah I.K."/>
            <person name="Bukari Y."/>
            <person name="Amoako-Attah I."/>
            <person name="Meinhardt L.W."/>
            <person name="Bailey B.A."/>
            <person name="Cohen S.P."/>
        </authorList>
    </citation>
    <scope>NUCLEOTIDE SEQUENCE [LARGE SCALE GENOMIC DNA]</scope>
    <source>
        <strain evidence="2 3">GH-12</strain>
    </source>
</reference>
<comment type="caution">
    <text evidence="2">The sequence shown here is derived from an EMBL/GenBank/DDBJ whole genome shotgun (WGS) entry which is preliminary data.</text>
</comment>
<feature type="region of interest" description="Disordered" evidence="1">
    <location>
        <begin position="47"/>
        <end position="81"/>
    </location>
</feature>
<accession>A0AAW0DGY5</accession>
<proteinExistence type="predicted"/>
<evidence type="ECO:0000313" key="3">
    <source>
        <dbReference type="Proteomes" id="UP001383192"/>
    </source>
</evidence>
<evidence type="ECO:0000256" key="1">
    <source>
        <dbReference type="SAM" id="MobiDB-lite"/>
    </source>
</evidence>
<name>A0AAW0DGY5_9AGAR</name>
<dbReference type="Proteomes" id="UP001383192">
    <property type="component" value="Unassembled WGS sequence"/>
</dbReference>
<feature type="compositionally biased region" description="Basic residues" evidence="1">
    <location>
        <begin position="94"/>
        <end position="104"/>
    </location>
</feature>